<dbReference type="PROSITE" id="PS00018">
    <property type="entry name" value="EF_HAND_1"/>
    <property type="match status" value="1"/>
</dbReference>
<proteinExistence type="predicted"/>
<feature type="chain" id="PRO_5022860118" description="PEP-CTERM protein-sorting domain-containing protein" evidence="1">
    <location>
        <begin position="21"/>
        <end position="121"/>
    </location>
</feature>
<evidence type="ECO:0000313" key="3">
    <source>
        <dbReference type="Proteomes" id="UP000318995"/>
    </source>
</evidence>
<feature type="signal peptide" evidence="1">
    <location>
        <begin position="1"/>
        <end position="20"/>
    </location>
</feature>
<name>A0A5C5W6V0_9BACT</name>
<evidence type="ECO:0000256" key="1">
    <source>
        <dbReference type="SAM" id="SignalP"/>
    </source>
</evidence>
<dbReference type="InterPro" id="IPR013424">
    <property type="entry name" value="Ice-binding_C"/>
</dbReference>
<organism evidence="2 3">
    <name type="scientific">Botrimarina hoheduenensis</name>
    <dbReference type="NCBI Taxonomy" id="2528000"/>
    <lineage>
        <taxon>Bacteria</taxon>
        <taxon>Pseudomonadati</taxon>
        <taxon>Planctomycetota</taxon>
        <taxon>Planctomycetia</taxon>
        <taxon>Pirellulales</taxon>
        <taxon>Lacipirellulaceae</taxon>
        <taxon>Botrimarina</taxon>
    </lineage>
</organism>
<dbReference type="NCBIfam" id="TIGR02595">
    <property type="entry name" value="PEP_CTERM"/>
    <property type="match status" value="1"/>
</dbReference>
<evidence type="ECO:0000313" key="2">
    <source>
        <dbReference type="EMBL" id="TWT46606.1"/>
    </source>
</evidence>
<dbReference type="OrthoDB" id="280897at2"/>
<keyword evidence="1" id="KW-0732">Signal</keyword>
<dbReference type="RefSeq" id="WP_146573261.1">
    <property type="nucleotide sequence ID" value="NZ_SJPH01000003.1"/>
</dbReference>
<accession>A0A5C5W6V0</accession>
<comment type="caution">
    <text evidence="2">The sequence shown here is derived from an EMBL/GenBank/DDBJ whole genome shotgun (WGS) entry which is preliminary data.</text>
</comment>
<dbReference type="EMBL" id="SJPH01000003">
    <property type="protein sequence ID" value="TWT46606.1"/>
    <property type="molecule type" value="Genomic_DNA"/>
</dbReference>
<evidence type="ECO:0008006" key="4">
    <source>
        <dbReference type="Google" id="ProtNLM"/>
    </source>
</evidence>
<reference evidence="2 3" key="1">
    <citation type="submission" date="2019-02" db="EMBL/GenBank/DDBJ databases">
        <title>Deep-cultivation of Planctomycetes and their phenomic and genomic characterization uncovers novel biology.</title>
        <authorList>
            <person name="Wiegand S."/>
            <person name="Jogler M."/>
            <person name="Boedeker C."/>
            <person name="Pinto D."/>
            <person name="Vollmers J."/>
            <person name="Rivas-Marin E."/>
            <person name="Kohn T."/>
            <person name="Peeters S.H."/>
            <person name="Heuer A."/>
            <person name="Rast P."/>
            <person name="Oberbeckmann S."/>
            <person name="Bunk B."/>
            <person name="Jeske O."/>
            <person name="Meyerdierks A."/>
            <person name="Storesund J.E."/>
            <person name="Kallscheuer N."/>
            <person name="Luecker S."/>
            <person name="Lage O.M."/>
            <person name="Pohl T."/>
            <person name="Merkel B.J."/>
            <person name="Hornburger P."/>
            <person name="Mueller R.-W."/>
            <person name="Bruemmer F."/>
            <person name="Labrenz M."/>
            <person name="Spormann A.M."/>
            <person name="Op Den Camp H."/>
            <person name="Overmann J."/>
            <person name="Amann R."/>
            <person name="Jetten M.S.M."/>
            <person name="Mascher T."/>
            <person name="Medema M.H."/>
            <person name="Devos D.P."/>
            <person name="Kaster A.-K."/>
            <person name="Ovreas L."/>
            <person name="Rohde M."/>
            <person name="Galperin M.Y."/>
            <person name="Jogler C."/>
        </authorList>
    </citation>
    <scope>NUCLEOTIDE SEQUENCE [LARGE SCALE GENOMIC DNA]</scope>
    <source>
        <strain evidence="2 3">Pla111</strain>
    </source>
</reference>
<dbReference type="InterPro" id="IPR018247">
    <property type="entry name" value="EF_Hand_1_Ca_BS"/>
</dbReference>
<keyword evidence="3" id="KW-1185">Reference proteome</keyword>
<sequence length="121" mass="12467" precursor="true">MVQRSLYTLMLLAGVTGASANLLCTSGNIPGDFNGDGRVENTDLNLLLGSWGNTNPPICWCWNNGPIDNGEINALLGNWGFGMGATAIPEPATLMLLLLVALGGGVHSPRNVRSTSSGAAA</sequence>
<dbReference type="Proteomes" id="UP000318995">
    <property type="component" value="Unassembled WGS sequence"/>
</dbReference>
<dbReference type="AlphaFoldDB" id="A0A5C5W6V0"/>
<gene>
    <name evidence="2" type="ORF">Pla111_17020</name>
</gene>
<protein>
    <recommendedName>
        <fullName evidence="4">PEP-CTERM protein-sorting domain-containing protein</fullName>
    </recommendedName>
</protein>